<feature type="region of interest" description="Disordered" evidence="1">
    <location>
        <begin position="138"/>
        <end position="214"/>
    </location>
</feature>
<dbReference type="EMBL" id="NBII01000004">
    <property type="protein sequence ID" value="PAV20259.1"/>
    <property type="molecule type" value="Genomic_DNA"/>
</dbReference>
<evidence type="ECO:0000313" key="3">
    <source>
        <dbReference type="Proteomes" id="UP000217199"/>
    </source>
</evidence>
<feature type="compositionally biased region" description="Low complexity" evidence="1">
    <location>
        <begin position="1"/>
        <end position="17"/>
    </location>
</feature>
<dbReference type="InParanoid" id="A0A286UL52"/>
<dbReference type="OrthoDB" id="3362851at2759"/>
<feature type="compositionally biased region" description="Low complexity" evidence="1">
    <location>
        <begin position="61"/>
        <end position="75"/>
    </location>
</feature>
<feature type="region of interest" description="Disordered" evidence="1">
    <location>
        <begin position="618"/>
        <end position="723"/>
    </location>
</feature>
<keyword evidence="3" id="KW-1185">Reference proteome</keyword>
<protein>
    <submittedName>
        <fullName evidence="2">Uncharacterized protein</fullName>
    </submittedName>
</protein>
<evidence type="ECO:0000256" key="1">
    <source>
        <dbReference type="SAM" id="MobiDB-lite"/>
    </source>
</evidence>
<dbReference type="AlphaFoldDB" id="A0A286UL52"/>
<feature type="region of interest" description="Disordered" evidence="1">
    <location>
        <begin position="366"/>
        <end position="386"/>
    </location>
</feature>
<evidence type="ECO:0000313" key="2">
    <source>
        <dbReference type="EMBL" id="PAV20259.1"/>
    </source>
</evidence>
<feature type="compositionally biased region" description="Low complexity" evidence="1">
    <location>
        <begin position="230"/>
        <end position="243"/>
    </location>
</feature>
<feature type="region of interest" description="Disordered" evidence="1">
    <location>
        <begin position="1"/>
        <end position="82"/>
    </location>
</feature>
<comment type="caution">
    <text evidence="2">The sequence shown here is derived from an EMBL/GenBank/DDBJ whole genome shotgun (WGS) entry which is preliminary data.</text>
</comment>
<reference evidence="2 3" key="1">
    <citation type="journal article" date="2017" name="Mol. Ecol.">
        <title>Comparative and population genomic landscape of Phellinus noxius: A hypervariable fungus causing root rot in trees.</title>
        <authorList>
            <person name="Chung C.L."/>
            <person name="Lee T.J."/>
            <person name="Akiba M."/>
            <person name="Lee H.H."/>
            <person name="Kuo T.H."/>
            <person name="Liu D."/>
            <person name="Ke H.M."/>
            <person name="Yokoi T."/>
            <person name="Roa M.B."/>
            <person name="Lu M.J."/>
            <person name="Chang Y.Y."/>
            <person name="Ann P.J."/>
            <person name="Tsai J.N."/>
            <person name="Chen C.Y."/>
            <person name="Tzean S.S."/>
            <person name="Ota Y."/>
            <person name="Hattori T."/>
            <person name="Sahashi N."/>
            <person name="Liou R.F."/>
            <person name="Kikuchi T."/>
            <person name="Tsai I.J."/>
        </authorList>
    </citation>
    <scope>NUCLEOTIDE SEQUENCE [LARGE SCALE GENOMIC DNA]</scope>
    <source>
        <strain evidence="2 3">FFPRI411160</strain>
    </source>
</reference>
<sequence>MQRPRSPTDTRPSSSGRIPDRDHTREHSDAYQFESVTRPVHPPPKRARHRSDSPPEPVVGSATASSSTTFSLTDTHQQPQLPSIRHLNLEPDLSPVSHRRSLAGSLILTQPTSQSQTHARHKPSAQPLMAHTSAHLGLGAAPTHPLSPQYAAATAGPGSGAEFLPSNVSYAPPRSQPFAGDHAPVSSPLSAPIRTPVFHQPPPHPHSAHPLSQSQPPYLINYSEGRSLMQHSSQYQHHSAYHSVPHSSAHPEARLSQGIQIQSKTKTGRTAIQILKTCRVWPYAEHCKSRHWSGASEKEAQKAGAQLYRMQAAENQWHVIEPVDKYVTRAEWEDLYARHRSLEERYSRLESLLVQLHPDLPQGQIQPQQHIHQEVSPRSNIGSGTMRRPSATIATLQTPISASGRPGSSVPKDSVSNRSVQLILLQYPHITLTPLLTWNMIMKEIGTHGTLIENANESGIGIVVQNIGHPRSNSNTIIMINSSVYDTNDSESPSQSLSHPLPSPRVAIPLSPSYRRLYQTQVLTTNPSLSIHENEEHFHGLRERDRDQERDNFIGQKNGPAQTSEAGDVLRARWSAQHRQQQTTYLPRFNSRKDLGMLKGSISSPLRSTPTPVILEQEIKSSPEQDRSGCSSSSESVASRQSLVRTPIPDDTEMDARIVVSPHRNLRNTEIRSSSKRLNEHSDDESISRSRTPTKRSRRASLFLSIPSSGSTPGTPPSSHVLL</sequence>
<feature type="compositionally biased region" description="Low complexity" evidence="1">
    <location>
        <begin position="707"/>
        <end position="723"/>
    </location>
</feature>
<feature type="compositionally biased region" description="Low complexity" evidence="1">
    <location>
        <begin position="628"/>
        <end position="642"/>
    </location>
</feature>
<accession>A0A286UL52</accession>
<dbReference type="STRING" id="2282107.A0A286UL52"/>
<organism evidence="2 3">
    <name type="scientific">Pyrrhoderma noxium</name>
    <dbReference type="NCBI Taxonomy" id="2282107"/>
    <lineage>
        <taxon>Eukaryota</taxon>
        <taxon>Fungi</taxon>
        <taxon>Dikarya</taxon>
        <taxon>Basidiomycota</taxon>
        <taxon>Agaricomycotina</taxon>
        <taxon>Agaricomycetes</taxon>
        <taxon>Hymenochaetales</taxon>
        <taxon>Hymenochaetaceae</taxon>
        <taxon>Pyrrhoderma</taxon>
    </lineage>
</organism>
<feature type="region of interest" description="Disordered" evidence="1">
    <location>
        <begin position="229"/>
        <end position="255"/>
    </location>
</feature>
<dbReference type="Proteomes" id="UP000217199">
    <property type="component" value="Unassembled WGS sequence"/>
</dbReference>
<feature type="compositionally biased region" description="Basic and acidic residues" evidence="1">
    <location>
        <begin position="677"/>
        <end position="688"/>
    </location>
</feature>
<name>A0A286UL52_9AGAM</name>
<proteinExistence type="predicted"/>
<gene>
    <name evidence="2" type="ORF">PNOK_0519300</name>
</gene>
<feature type="compositionally biased region" description="Basic and acidic residues" evidence="1">
    <location>
        <begin position="618"/>
        <end position="627"/>
    </location>
</feature>
<feature type="compositionally biased region" description="Basic and acidic residues" evidence="1">
    <location>
        <begin position="18"/>
        <end position="29"/>
    </location>
</feature>